<feature type="transmembrane region" description="Helical" evidence="1">
    <location>
        <begin position="21"/>
        <end position="44"/>
    </location>
</feature>
<keyword evidence="1" id="KW-0812">Transmembrane</keyword>
<dbReference type="GO" id="GO:0006974">
    <property type="term" value="P:DNA damage response"/>
    <property type="evidence" value="ECO:0007669"/>
    <property type="project" value="TreeGrafter"/>
</dbReference>
<dbReference type="InterPro" id="IPR052022">
    <property type="entry name" value="26kDa_periplasmic_antigen"/>
</dbReference>
<gene>
    <name evidence="2" type="ordered locus">A9601_04251</name>
</gene>
<dbReference type="Pfam" id="PF04402">
    <property type="entry name" value="SIMPL"/>
    <property type="match status" value="1"/>
</dbReference>
<dbReference type="OrthoDB" id="9785289at2"/>
<dbReference type="EMBL" id="CP000551">
    <property type="protein sequence ID" value="ABM69713.1"/>
    <property type="molecule type" value="Genomic_DNA"/>
</dbReference>
<dbReference type="PANTHER" id="PTHR34387">
    <property type="entry name" value="SLR1258 PROTEIN"/>
    <property type="match status" value="1"/>
</dbReference>
<name>A2BPK2_PROMS</name>
<dbReference type="eggNOG" id="COG2859">
    <property type="taxonomic scope" value="Bacteria"/>
</dbReference>
<organism evidence="2 3">
    <name type="scientific">Prochlorococcus marinus (strain AS9601)</name>
    <dbReference type="NCBI Taxonomy" id="146891"/>
    <lineage>
        <taxon>Bacteria</taxon>
        <taxon>Bacillati</taxon>
        <taxon>Cyanobacteriota</taxon>
        <taxon>Cyanophyceae</taxon>
        <taxon>Synechococcales</taxon>
        <taxon>Prochlorococcaceae</taxon>
        <taxon>Prochlorococcus</taxon>
    </lineage>
</organism>
<evidence type="ECO:0000313" key="2">
    <source>
        <dbReference type="EMBL" id="ABM69713.1"/>
    </source>
</evidence>
<keyword evidence="1" id="KW-1133">Transmembrane helix</keyword>
<reference evidence="2 3" key="1">
    <citation type="journal article" date="2007" name="PLoS Genet.">
        <title>Patterns and implications of gene gain and loss in the evolution of Prochlorococcus.</title>
        <authorList>
            <person name="Kettler G.C."/>
            <person name="Martiny A.C."/>
            <person name="Huang K."/>
            <person name="Zucker J."/>
            <person name="Coleman M.L."/>
            <person name="Rodrigue S."/>
            <person name="Chen F."/>
            <person name="Lapidus A."/>
            <person name="Ferriera S."/>
            <person name="Johnson J."/>
            <person name="Steglich C."/>
            <person name="Church G.M."/>
            <person name="Richardson P."/>
            <person name="Chisholm S.W."/>
        </authorList>
    </citation>
    <scope>NUCLEOTIDE SEQUENCE [LARGE SCALE GENOMIC DNA]</scope>
    <source>
        <strain evidence="2 3">AS9601</strain>
    </source>
</reference>
<dbReference type="PIRSF" id="PIRSF029033">
    <property type="entry name" value="UCP029033"/>
    <property type="match status" value="1"/>
</dbReference>
<dbReference type="PANTHER" id="PTHR34387:SF2">
    <property type="entry name" value="SLR1258 PROTEIN"/>
    <property type="match status" value="1"/>
</dbReference>
<protein>
    <submittedName>
        <fullName evidence="2">Probable periplasmic protein</fullName>
    </submittedName>
</protein>
<dbReference type="Gene3D" id="3.30.110.170">
    <property type="entry name" value="Protein of unknown function (DUF541), domain 1"/>
    <property type="match status" value="1"/>
</dbReference>
<proteinExistence type="predicted"/>
<evidence type="ECO:0000256" key="1">
    <source>
        <dbReference type="SAM" id="Phobius"/>
    </source>
</evidence>
<dbReference type="RefSeq" id="WP_011817885.1">
    <property type="nucleotide sequence ID" value="NC_008816.1"/>
</dbReference>
<dbReference type="Gene3D" id="3.30.70.2970">
    <property type="entry name" value="Protein of unknown function (DUF541), domain 2"/>
    <property type="match status" value="1"/>
</dbReference>
<dbReference type="STRING" id="146891.A9601_04251"/>
<dbReference type="HOGENOM" id="CLU_077423_0_0_3"/>
<dbReference type="InterPro" id="IPR007497">
    <property type="entry name" value="SIMPL/DUF541"/>
</dbReference>
<dbReference type="Proteomes" id="UP000002590">
    <property type="component" value="Chromosome"/>
</dbReference>
<evidence type="ECO:0000313" key="3">
    <source>
        <dbReference type="Proteomes" id="UP000002590"/>
    </source>
</evidence>
<keyword evidence="1" id="KW-0472">Membrane</keyword>
<dbReference type="AlphaFoldDB" id="A2BPK2"/>
<dbReference type="InterPro" id="IPR016907">
    <property type="entry name" value="UCP029033"/>
</dbReference>
<accession>A2BPK2</accession>
<sequence length="260" mass="28667">MKIIKRLRSLPGDSLGVIRRTPPLVFAMAVLSLGGFIGASTVLVRGFRMVENSITVTGASTESFESDIAKWSVQVRATGKTQIDSFNKHKESMKKTMNFLKANGIEDGIKQEVYLGPASIKEYETKHPKTNEIIRTEWITYQNIEIQSNDVYRIQKTHSKITELLGDGVFVKPSSPEFTYSKLADKRVDMLAKAAKDARIRAEAIALQAGSEVGGLKKVNTGVFQITVPNSTRVSSWGSYDTTTIKKDITAVMGVTFAVK</sequence>
<dbReference type="KEGG" id="pmb:A9601_04251"/>